<evidence type="ECO:0000256" key="1">
    <source>
        <dbReference type="SAM" id="Phobius"/>
    </source>
</evidence>
<keyword evidence="1" id="KW-1133">Transmembrane helix</keyword>
<protein>
    <submittedName>
        <fullName evidence="2">DUF2304 domain-containing protein</fullName>
    </submittedName>
</protein>
<evidence type="ECO:0000313" key="2">
    <source>
        <dbReference type="EMBL" id="RSN72438.1"/>
    </source>
</evidence>
<feature type="non-terminal residue" evidence="2">
    <location>
        <position position="277"/>
    </location>
</feature>
<accession>A0A3R9QBF7</accession>
<keyword evidence="1" id="KW-0812">Transmembrane</keyword>
<dbReference type="Proteomes" id="UP000277582">
    <property type="component" value="Unassembled WGS sequence"/>
</dbReference>
<gene>
    <name evidence="2" type="ORF">D6D85_13790</name>
</gene>
<reference evidence="2 3" key="1">
    <citation type="submission" date="2018-10" db="EMBL/GenBank/DDBJ databases">
        <title>Co-occurring genomic capacity for anaerobic methane metabolism and dissimilatory sulfite reduction discovered in the Korarchaeota.</title>
        <authorList>
            <person name="Mckay L.J."/>
            <person name="Dlakic M."/>
            <person name="Fields M.W."/>
            <person name="Delmont T.O."/>
            <person name="Eren A.M."/>
            <person name="Jay Z.J."/>
            <person name="Klingelsmith K.B."/>
            <person name="Rusch D.B."/>
            <person name="Inskeep W.P."/>
        </authorList>
    </citation>
    <scope>NUCLEOTIDE SEQUENCE [LARGE SCALE GENOMIC DNA]</scope>
    <source>
        <strain evidence="2 3">MDKW</strain>
    </source>
</reference>
<keyword evidence="1" id="KW-0472">Membrane</keyword>
<dbReference type="EMBL" id="RCOS01000153">
    <property type="protein sequence ID" value="RSN72438.1"/>
    <property type="molecule type" value="Genomic_DNA"/>
</dbReference>
<organism evidence="2 3">
    <name type="scientific">Candidatus Methanodesulfokora washburnensis</name>
    <dbReference type="NCBI Taxonomy" id="2478471"/>
    <lineage>
        <taxon>Archaea</taxon>
        <taxon>Thermoproteota</taxon>
        <taxon>Candidatus Korarchaeia</taxon>
        <taxon>Candidatus Korarchaeia incertae sedis</taxon>
        <taxon>Candidatus Methanodesulfokora</taxon>
    </lineage>
</organism>
<name>A0A3R9QBF7_9CREN</name>
<proteinExistence type="predicted"/>
<keyword evidence="3" id="KW-1185">Reference proteome</keyword>
<evidence type="ECO:0000313" key="3">
    <source>
        <dbReference type="Proteomes" id="UP000277582"/>
    </source>
</evidence>
<comment type="caution">
    <text evidence="2">The sequence shown here is derived from an EMBL/GenBank/DDBJ whole genome shotgun (WGS) entry which is preliminary data.</text>
</comment>
<dbReference type="RefSeq" id="WP_133308325.1">
    <property type="nucleotide sequence ID" value="NZ_RCOS01000153.1"/>
</dbReference>
<sequence length="277" mass="30592">MDWVQIILALVGVILILMGLFSRRKNWFAFLMGVAIIIAVFTAWPFLKHLFSGLMGTVTGGSTWSVYAVIHYTDGTKQTIPNVNPQLFVTMDKTKCIKDIEWHITKPAFSPGAVTAKLWLYWDGYRIFGKDFLGKTIWEKTVTVNFKNGTDAIAYVMPYSELRDAVQNNVIVLQIPFINQWDEMSMNMGADITAGDQTVKLNYEHVFNIYVSTNDNIIKCTGGGEQGPGIKIVSVEVEYGTQAIMPQAIDPNNVESGATLSTAFVGMIASIISAVAG</sequence>
<dbReference type="AlphaFoldDB" id="A0A3R9QBF7"/>
<feature type="transmembrane region" description="Helical" evidence="1">
    <location>
        <begin position="28"/>
        <end position="47"/>
    </location>
</feature>
<feature type="transmembrane region" description="Helical" evidence="1">
    <location>
        <begin position="6"/>
        <end position="21"/>
    </location>
</feature>